<sequence>MGIPISVGDAILLSQIAWSIGEAFTSGRKSAPAEFAEIQDLLFTLGEALKVLAKDLPVGNQVAQAERVADGQADNAVPEADDALLAQMILNCRSTLTYLKAMVDRYMELDKNDGQRGQKKWKDEVKKNWKKLLWTKEGGDIIKLKTTLSAHINGLNLALSAINKRYGREVKSHVEGMHTKLDSIYEWFKQNLQGQQAATASASPQYHLGSEVQNHGGLWFSVSIQIMPGREYMNLHCPRATFRDNWLDDKDPFRVAPSIFQCCCSRNSTALDHAESLHVSLLPSSLLVQVATLDSEPPRWHMYAASRSTPHRISSIYISEVEPTNFEAAASCLSLVQARQHLLRNQTTRLVSFNATAGSSSDEYSDGIVSVLASKTEQVPEYDEGTCTLLFTVGERQFRAAADSAYSVLHYKSMPEGAVRQAPSDTSFSKPEDTSRGGIPLSSAMDFELQQPHAEVLFQETNKMLGGGGDSTYYISFHHNTTISRGSGRRTICLHDILVVSEQKTDSSHSATIQQIKCTSVDVEFGESTGKSLSLPFLVCLGTLSAPE</sequence>
<organism evidence="1 2">
    <name type="scientific">Lindgomyces ingoldianus</name>
    <dbReference type="NCBI Taxonomy" id="673940"/>
    <lineage>
        <taxon>Eukaryota</taxon>
        <taxon>Fungi</taxon>
        <taxon>Dikarya</taxon>
        <taxon>Ascomycota</taxon>
        <taxon>Pezizomycotina</taxon>
        <taxon>Dothideomycetes</taxon>
        <taxon>Pleosporomycetidae</taxon>
        <taxon>Pleosporales</taxon>
        <taxon>Lindgomycetaceae</taxon>
        <taxon>Lindgomyces</taxon>
    </lineage>
</organism>
<name>A0ACB6QAJ0_9PLEO</name>
<gene>
    <name evidence="1" type="ORF">BDR25DRAFT_104635</name>
</gene>
<proteinExistence type="predicted"/>
<comment type="caution">
    <text evidence="1">The sequence shown here is derived from an EMBL/GenBank/DDBJ whole genome shotgun (WGS) entry which is preliminary data.</text>
</comment>
<dbReference type="Proteomes" id="UP000799755">
    <property type="component" value="Unassembled WGS sequence"/>
</dbReference>
<dbReference type="EMBL" id="MU003542">
    <property type="protein sequence ID" value="KAF2463984.1"/>
    <property type="molecule type" value="Genomic_DNA"/>
</dbReference>
<evidence type="ECO:0000313" key="2">
    <source>
        <dbReference type="Proteomes" id="UP000799755"/>
    </source>
</evidence>
<reference evidence="1" key="1">
    <citation type="journal article" date="2020" name="Stud. Mycol.">
        <title>101 Dothideomycetes genomes: a test case for predicting lifestyles and emergence of pathogens.</title>
        <authorList>
            <person name="Haridas S."/>
            <person name="Albert R."/>
            <person name="Binder M."/>
            <person name="Bloem J."/>
            <person name="Labutti K."/>
            <person name="Salamov A."/>
            <person name="Andreopoulos B."/>
            <person name="Baker S."/>
            <person name="Barry K."/>
            <person name="Bills G."/>
            <person name="Bluhm B."/>
            <person name="Cannon C."/>
            <person name="Castanera R."/>
            <person name="Culley D."/>
            <person name="Daum C."/>
            <person name="Ezra D."/>
            <person name="Gonzalez J."/>
            <person name="Henrissat B."/>
            <person name="Kuo A."/>
            <person name="Liang C."/>
            <person name="Lipzen A."/>
            <person name="Lutzoni F."/>
            <person name="Magnuson J."/>
            <person name="Mondo S."/>
            <person name="Nolan M."/>
            <person name="Ohm R."/>
            <person name="Pangilinan J."/>
            <person name="Park H.-J."/>
            <person name="Ramirez L."/>
            <person name="Alfaro M."/>
            <person name="Sun H."/>
            <person name="Tritt A."/>
            <person name="Yoshinaga Y."/>
            <person name="Zwiers L.-H."/>
            <person name="Turgeon B."/>
            <person name="Goodwin S."/>
            <person name="Spatafora J."/>
            <person name="Crous P."/>
            <person name="Grigoriev I."/>
        </authorList>
    </citation>
    <scope>NUCLEOTIDE SEQUENCE</scope>
    <source>
        <strain evidence="1">ATCC 200398</strain>
    </source>
</reference>
<keyword evidence="2" id="KW-1185">Reference proteome</keyword>
<protein>
    <submittedName>
        <fullName evidence="1">Uncharacterized protein</fullName>
    </submittedName>
</protein>
<accession>A0ACB6QAJ0</accession>
<evidence type="ECO:0000313" key="1">
    <source>
        <dbReference type="EMBL" id="KAF2463984.1"/>
    </source>
</evidence>